<evidence type="ECO:0000313" key="1">
    <source>
        <dbReference type="EMBL" id="MCU6705316.1"/>
    </source>
</evidence>
<evidence type="ECO:0000313" key="2">
    <source>
        <dbReference type="Proteomes" id="UP001208131"/>
    </source>
</evidence>
<proteinExistence type="predicted"/>
<gene>
    <name evidence="1" type="ORF">OCV57_05160</name>
</gene>
<protein>
    <submittedName>
        <fullName evidence="1">Uncharacterized protein</fullName>
    </submittedName>
</protein>
<dbReference type="EMBL" id="JAOQJZ010000004">
    <property type="protein sequence ID" value="MCU6705316.1"/>
    <property type="molecule type" value="Genomic_DNA"/>
</dbReference>
<accession>A0AAE3LLW0</accession>
<keyword evidence="2" id="KW-1185">Reference proteome</keyword>
<comment type="caution">
    <text evidence="1">The sequence shown here is derived from an EMBL/GenBank/DDBJ whole genome shotgun (WGS) entry which is preliminary data.</text>
</comment>
<organism evidence="1 2">
    <name type="scientific">Hominimerdicola aceti</name>
    <dbReference type="NCBI Taxonomy" id="2981726"/>
    <lineage>
        <taxon>Bacteria</taxon>
        <taxon>Bacillati</taxon>
        <taxon>Bacillota</taxon>
        <taxon>Clostridia</taxon>
        <taxon>Eubacteriales</taxon>
        <taxon>Oscillospiraceae</taxon>
        <taxon>Hominimerdicola</taxon>
    </lineage>
</organism>
<reference evidence="1 2" key="1">
    <citation type="journal article" date="2021" name="ISME Commun">
        <title>Automated analysis of genomic sequences facilitates high-throughput and comprehensive description of bacteria.</title>
        <authorList>
            <person name="Hitch T.C.A."/>
        </authorList>
    </citation>
    <scope>NUCLEOTIDE SEQUENCE [LARGE SCALE GENOMIC DNA]</scope>
    <source>
        <strain evidence="1 2">Sanger_31</strain>
    </source>
</reference>
<dbReference type="AlphaFoldDB" id="A0AAE3LLW0"/>
<dbReference type="Proteomes" id="UP001208131">
    <property type="component" value="Unassembled WGS sequence"/>
</dbReference>
<name>A0AAE3LLW0_9FIRM</name>
<sequence length="150" mass="17010">MNKYKIKETDVNMYEYRGYTISGNDRIGYVCISPYGAFSPKAYNTIEDAKAAIDDDLDCIAEKYGEQQTRAEQTPPIRGYIMNKALFVEKELYFLLHAANDDVDDITYCEDNGEEWVLVTMKNGHVYDIGITGDSPLAAAKDVITVMMYK</sequence>
<dbReference type="RefSeq" id="WP_041337551.1">
    <property type="nucleotide sequence ID" value="NZ_JAOQJZ010000004.1"/>
</dbReference>